<gene>
    <name evidence="1" type="ORF">KHM83_15710</name>
</gene>
<accession>A0ABS5PSJ6</accession>
<reference evidence="1 2" key="1">
    <citation type="submission" date="2021-05" db="EMBL/GenBank/DDBJ databases">
        <title>Fusibacter ferrireducens sp. nov., an anaerobic, sulfur- and Fe-reducing bacterium isolated from the mangrove sediment.</title>
        <authorList>
            <person name="Qiu D."/>
        </authorList>
    </citation>
    <scope>NUCLEOTIDE SEQUENCE [LARGE SCALE GENOMIC DNA]</scope>
    <source>
        <strain evidence="1 2">DSM 12116</strain>
    </source>
</reference>
<evidence type="ECO:0000313" key="2">
    <source>
        <dbReference type="Proteomes" id="UP000746471"/>
    </source>
</evidence>
<proteinExistence type="predicted"/>
<name>A0ABS5PSJ6_9FIRM</name>
<sequence length="47" mass="5091">MENQKTTMTTAAPANSMLTLSEYSNLIKPTANYFGAGLNSLTSYLDD</sequence>
<comment type="caution">
    <text evidence="1">The sequence shown here is derived from an EMBL/GenBank/DDBJ whole genome shotgun (WGS) entry which is preliminary data.</text>
</comment>
<keyword evidence="2" id="KW-1185">Reference proteome</keyword>
<dbReference type="RefSeq" id="WP_213237992.1">
    <property type="nucleotide sequence ID" value="NZ_JAHBCL010000032.1"/>
</dbReference>
<dbReference type="EMBL" id="JAHBCL010000032">
    <property type="protein sequence ID" value="MBS7528133.1"/>
    <property type="molecule type" value="Genomic_DNA"/>
</dbReference>
<organism evidence="1 2">
    <name type="scientific">Fusibacter paucivorans</name>
    <dbReference type="NCBI Taxonomy" id="76009"/>
    <lineage>
        <taxon>Bacteria</taxon>
        <taxon>Bacillati</taxon>
        <taxon>Bacillota</taxon>
        <taxon>Clostridia</taxon>
        <taxon>Eubacteriales</taxon>
        <taxon>Eubacteriales Family XII. Incertae Sedis</taxon>
        <taxon>Fusibacter</taxon>
    </lineage>
</organism>
<dbReference type="Proteomes" id="UP000746471">
    <property type="component" value="Unassembled WGS sequence"/>
</dbReference>
<protein>
    <submittedName>
        <fullName evidence="1">Uncharacterized protein</fullName>
    </submittedName>
</protein>
<evidence type="ECO:0000313" key="1">
    <source>
        <dbReference type="EMBL" id="MBS7528133.1"/>
    </source>
</evidence>